<comment type="caution">
    <text evidence="1">The sequence shown here is derived from an EMBL/GenBank/DDBJ whole genome shotgun (WGS) entry which is preliminary data.</text>
</comment>
<organism evidence="1 2">
    <name type="scientific">Buttiauxella gaviniae ATCC 51604</name>
    <dbReference type="NCBI Taxonomy" id="1354253"/>
    <lineage>
        <taxon>Bacteria</taxon>
        <taxon>Pseudomonadati</taxon>
        <taxon>Pseudomonadota</taxon>
        <taxon>Gammaproteobacteria</taxon>
        <taxon>Enterobacterales</taxon>
        <taxon>Enterobacteriaceae</taxon>
        <taxon>Buttiauxella</taxon>
    </lineage>
</organism>
<dbReference type="Proteomes" id="UP000078504">
    <property type="component" value="Unassembled WGS sequence"/>
</dbReference>
<evidence type="ECO:0000313" key="1">
    <source>
        <dbReference type="EMBL" id="OAT15674.1"/>
    </source>
</evidence>
<dbReference type="PATRIC" id="fig|1354253.4.peg.4894"/>
<sequence>MVIFINDDDLLQIESTERNAHVVEERDDFIKKFHDGILYR</sequence>
<gene>
    <name evidence="1" type="ORF">M977_04710</name>
</gene>
<reference evidence="1 2" key="1">
    <citation type="submission" date="2016-04" db="EMBL/GenBank/DDBJ databases">
        <title>ATOL: Assembling a taxonomically balanced genome-scale reconstruction of the evolutionary history of the Enterobacteriaceae.</title>
        <authorList>
            <person name="Plunkett G.III."/>
            <person name="Neeno-Eckwall E.C."/>
            <person name="Glasner J.D."/>
            <person name="Perna N.T."/>
        </authorList>
    </citation>
    <scope>NUCLEOTIDE SEQUENCE [LARGE SCALE GENOMIC DNA]</scope>
    <source>
        <strain evidence="1 2">ATCC 51604</strain>
    </source>
</reference>
<dbReference type="EMBL" id="LXEP01000068">
    <property type="protein sequence ID" value="OAT15674.1"/>
    <property type="molecule type" value="Genomic_DNA"/>
</dbReference>
<dbReference type="AlphaFoldDB" id="A0A1B7HJ55"/>
<protein>
    <submittedName>
        <fullName evidence="1">Uncharacterized protein</fullName>
    </submittedName>
</protein>
<accession>A0A1B7HJ55</accession>
<name>A0A1B7HJ55_9ENTR</name>
<proteinExistence type="predicted"/>
<evidence type="ECO:0000313" key="2">
    <source>
        <dbReference type="Proteomes" id="UP000078504"/>
    </source>
</evidence>